<dbReference type="Proteomes" id="UP000257559">
    <property type="component" value="Chromosome"/>
</dbReference>
<name>A0A3B0PJS9_9BACT</name>
<evidence type="ECO:0000313" key="1">
    <source>
        <dbReference type="EMBL" id="SYV96899.1"/>
    </source>
</evidence>
<organism evidence="1 2">
    <name type="scientific">Mycoplasmopsis edwardii</name>
    <dbReference type="NCBI Taxonomy" id="53558"/>
    <lineage>
        <taxon>Bacteria</taxon>
        <taxon>Bacillati</taxon>
        <taxon>Mycoplasmatota</taxon>
        <taxon>Mycoplasmoidales</taxon>
        <taxon>Metamycoplasmataceae</taxon>
        <taxon>Mycoplasmopsis</taxon>
    </lineage>
</organism>
<sequence>MFLAVSKVLVIESGSLFLSIALPLKFVLPASDTNATTFLLLNNFGKCKNQVLPKISKSPSTKLNIKT</sequence>
<gene>
    <name evidence="1" type="ORF">NCTC10132_00240</name>
</gene>
<protein>
    <submittedName>
        <fullName evidence="1">Uncharacterized protein</fullName>
    </submittedName>
</protein>
<keyword evidence="2" id="KW-1185">Reference proteome</keyword>
<evidence type="ECO:0000313" key="2">
    <source>
        <dbReference type="Proteomes" id="UP000257559"/>
    </source>
</evidence>
<dbReference type="KEGG" id="medw:NCTC10132_00240"/>
<proteinExistence type="predicted"/>
<dbReference type="EMBL" id="LS991951">
    <property type="protein sequence ID" value="SYV96899.1"/>
    <property type="molecule type" value="Genomic_DNA"/>
</dbReference>
<accession>A0A3B0PJS9</accession>
<dbReference type="AlphaFoldDB" id="A0A3B0PJS9"/>
<reference evidence="2" key="1">
    <citation type="submission" date="2018-06" db="EMBL/GenBank/DDBJ databases">
        <authorList>
            <consortium name="Pathogen Informatics"/>
        </authorList>
    </citation>
    <scope>NUCLEOTIDE SEQUENCE [LARGE SCALE GENOMIC DNA]</scope>
    <source>
        <strain evidence="2">NCTC10132</strain>
    </source>
</reference>